<reference evidence="13" key="1">
    <citation type="journal article" date="2014" name="Genome Biol.">
        <title>Genome analysis of a major urban malaria vector mosquito, Anopheles stephensi.</title>
        <authorList>
            <person name="Jiang X."/>
            <person name="Peery A."/>
            <person name="Hall A.B."/>
            <person name="Sharma A."/>
            <person name="Chen X.G."/>
            <person name="Waterhouse R.M."/>
            <person name="Komissarov A."/>
            <person name="Riehle M.M."/>
            <person name="Shouche Y."/>
            <person name="Sharakhova M.V."/>
            <person name="Lawson D."/>
            <person name="Pakpour N."/>
            <person name="Arensburger P."/>
            <person name="Davidson V.L."/>
            <person name="Eiglmeier K."/>
            <person name="Emrich S."/>
            <person name="George P."/>
            <person name="Kennedy R.C."/>
            <person name="Mane S.P."/>
            <person name="Maslen G."/>
            <person name="Oringanje C."/>
            <person name="Qi Y."/>
            <person name="Settlage R."/>
            <person name="Tojo M."/>
            <person name="Tubio J.M."/>
            <person name="Unger M.F."/>
            <person name="Wang B."/>
            <person name="Vernick K.D."/>
            <person name="Ribeiro J.M."/>
            <person name="James A.A."/>
            <person name="Michel K."/>
            <person name="Riehle M.A."/>
            <person name="Luckhart S."/>
            <person name="Sharakhov I.V."/>
            <person name="Tu Z."/>
        </authorList>
    </citation>
    <scope>NUCLEOTIDE SEQUENCE [LARGE SCALE GENOMIC DNA]</scope>
    <source>
        <strain evidence="13">Indian</strain>
    </source>
</reference>
<dbReference type="CDD" id="cd13150">
    <property type="entry name" value="DAXX_histone_binding"/>
    <property type="match status" value="1"/>
</dbReference>
<comment type="subcellular location">
    <subcellularLocation>
        <location evidence="2">Chromosome</location>
    </subcellularLocation>
    <subcellularLocation>
        <location evidence="3">Cytoplasm</location>
    </subcellularLocation>
    <subcellularLocation>
        <location evidence="1">Nucleus</location>
    </subcellularLocation>
</comment>
<dbReference type="OMA" id="EHCNTRY"/>
<keyword evidence="6" id="KW-0053">Apoptosis</keyword>
<keyword evidence="9" id="KW-0539">Nucleus</keyword>
<dbReference type="FunFam" id="1.20.58.2170:FF:000001">
    <property type="entry name" value="Death domain-associated protein 6"/>
    <property type="match status" value="1"/>
</dbReference>
<evidence type="ECO:0000256" key="9">
    <source>
        <dbReference type="ARBA" id="ARBA00023242"/>
    </source>
</evidence>
<dbReference type="GO" id="GO:0003714">
    <property type="term" value="F:transcription corepressor activity"/>
    <property type="evidence" value="ECO:0007669"/>
    <property type="project" value="TreeGrafter"/>
</dbReference>
<dbReference type="Gene3D" id="1.20.58.2170">
    <property type="match status" value="1"/>
</dbReference>
<dbReference type="InterPro" id="IPR046426">
    <property type="entry name" value="DAXX_histone-bd_sf"/>
</dbReference>
<dbReference type="GO" id="GO:0050681">
    <property type="term" value="F:nuclear androgen receptor binding"/>
    <property type="evidence" value="ECO:0007669"/>
    <property type="project" value="TreeGrafter"/>
</dbReference>
<dbReference type="InterPro" id="IPR046378">
    <property type="entry name" value="DAXX_histone-bd"/>
</dbReference>
<evidence type="ECO:0000256" key="10">
    <source>
        <dbReference type="SAM" id="MobiDB-lite"/>
    </source>
</evidence>
<dbReference type="GO" id="GO:0003713">
    <property type="term" value="F:transcription coactivator activity"/>
    <property type="evidence" value="ECO:0007669"/>
    <property type="project" value="TreeGrafter"/>
</dbReference>
<proteinExistence type="predicted"/>
<dbReference type="EnsemblMetazoa" id="ASTEI07367-RA">
    <property type="protein sequence ID" value="ASTEI07367-PA"/>
    <property type="gene ID" value="ASTEI07367"/>
</dbReference>
<evidence type="ECO:0000313" key="13">
    <source>
        <dbReference type="Proteomes" id="UP000076408"/>
    </source>
</evidence>
<dbReference type="GO" id="GO:0005737">
    <property type="term" value="C:cytoplasm"/>
    <property type="evidence" value="ECO:0007669"/>
    <property type="project" value="UniProtKB-SubCell"/>
</dbReference>
<dbReference type="GO" id="GO:0006915">
    <property type="term" value="P:apoptotic process"/>
    <property type="evidence" value="ECO:0007669"/>
    <property type="project" value="UniProtKB-KW"/>
</dbReference>
<evidence type="ECO:0000256" key="2">
    <source>
        <dbReference type="ARBA" id="ARBA00004286"/>
    </source>
</evidence>
<dbReference type="GO" id="GO:0016605">
    <property type="term" value="C:PML body"/>
    <property type="evidence" value="ECO:0007669"/>
    <property type="project" value="TreeGrafter"/>
</dbReference>
<dbReference type="InterPro" id="IPR038298">
    <property type="entry name" value="Daxx_N_sf"/>
</dbReference>
<evidence type="ECO:0000259" key="11">
    <source>
        <dbReference type="Pfam" id="PF20920"/>
    </source>
</evidence>
<dbReference type="Pfam" id="PF20920">
    <property type="entry name" value="DAXX_hist_bd"/>
    <property type="match status" value="1"/>
</dbReference>
<evidence type="ECO:0000256" key="8">
    <source>
        <dbReference type="ARBA" id="ARBA00023186"/>
    </source>
</evidence>
<feature type="compositionally biased region" description="Polar residues" evidence="10">
    <location>
        <begin position="174"/>
        <end position="188"/>
    </location>
</feature>
<protein>
    <recommendedName>
        <fullName evidence="11">Daxx histone-binding domain-containing protein</fullName>
    </recommendedName>
</protein>
<dbReference type="VEuPathDB" id="VectorBase:ASTEI07367"/>
<dbReference type="Proteomes" id="UP000076408">
    <property type="component" value="Unassembled WGS sequence"/>
</dbReference>
<dbReference type="PANTHER" id="PTHR12766:SF7">
    <property type="entry name" value="DEATH DOMAIN-ASSOCIATED PROTEIN 6"/>
    <property type="match status" value="1"/>
</dbReference>
<feature type="compositionally biased region" description="Low complexity" evidence="10">
    <location>
        <begin position="130"/>
        <end position="152"/>
    </location>
</feature>
<feature type="compositionally biased region" description="Polar residues" evidence="10">
    <location>
        <begin position="62"/>
        <end position="76"/>
    </location>
</feature>
<evidence type="ECO:0000256" key="4">
    <source>
        <dbReference type="ARBA" id="ARBA00022454"/>
    </source>
</evidence>
<keyword evidence="4" id="KW-0158">Chromosome</keyword>
<name>A0A182YFY1_ANOST</name>
<dbReference type="STRING" id="30069.A0A182YFY1"/>
<dbReference type="GO" id="GO:0042393">
    <property type="term" value="F:histone binding"/>
    <property type="evidence" value="ECO:0007669"/>
    <property type="project" value="InterPro"/>
</dbReference>
<dbReference type="VEuPathDB" id="VectorBase:ASTEI20_033281"/>
<dbReference type="GO" id="GO:0005694">
    <property type="term" value="C:chromosome"/>
    <property type="evidence" value="ECO:0007669"/>
    <property type="project" value="UniProtKB-SubCell"/>
</dbReference>
<feature type="region of interest" description="Disordered" evidence="10">
    <location>
        <begin position="284"/>
        <end position="318"/>
    </location>
</feature>
<organism evidence="12 13">
    <name type="scientific">Anopheles stephensi</name>
    <name type="common">Indo-Pakistan malaria mosquito</name>
    <dbReference type="NCBI Taxonomy" id="30069"/>
    <lineage>
        <taxon>Eukaryota</taxon>
        <taxon>Metazoa</taxon>
        <taxon>Ecdysozoa</taxon>
        <taxon>Arthropoda</taxon>
        <taxon>Hexapoda</taxon>
        <taxon>Insecta</taxon>
        <taxon>Pterygota</taxon>
        <taxon>Neoptera</taxon>
        <taxon>Endopterygota</taxon>
        <taxon>Diptera</taxon>
        <taxon>Nematocera</taxon>
        <taxon>Culicoidea</taxon>
        <taxon>Culicidae</taxon>
        <taxon>Anophelinae</taxon>
        <taxon>Anopheles</taxon>
    </lineage>
</organism>
<evidence type="ECO:0000256" key="3">
    <source>
        <dbReference type="ARBA" id="ARBA00004496"/>
    </source>
</evidence>
<feature type="domain" description="Daxx histone-binding" evidence="11">
    <location>
        <begin position="428"/>
        <end position="505"/>
    </location>
</feature>
<dbReference type="VEuPathDB" id="VectorBase:ASTE015994"/>
<evidence type="ECO:0000313" key="12">
    <source>
        <dbReference type="EnsemblMetazoa" id="ASTEI07367-PA"/>
    </source>
</evidence>
<evidence type="ECO:0000256" key="6">
    <source>
        <dbReference type="ARBA" id="ARBA00022703"/>
    </source>
</evidence>
<dbReference type="Gene3D" id="1.10.8.810">
    <property type="entry name" value="Daxx helical bundle domain"/>
    <property type="match status" value="1"/>
</dbReference>
<feature type="region of interest" description="Disordered" evidence="10">
    <location>
        <begin position="1"/>
        <end position="95"/>
    </location>
</feature>
<keyword evidence="7" id="KW-0175">Coiled coil</keyword>
<dbReference type="AlphaFoldDB" id="A0A182YFY1"/>
<accession>A0A182YFY1</accession>
<sequence length="506" mass="56682">MATASSVIVLDSDTDDDGQNGTSGGSVTSSSSSSNIVGPSVTGGGSGGAHDPQRKRIKPITIATNLSEQRWSSSDGKTPPHNNNNNNHSITGNENFAPITYSEDWEQEMKQYQQKLASGGEKRDRSLPETTTSATAVTSSRSSTSTTTTTTTNDDSDPNGSNRGTPGSVDKSLSETASTNEQLRSASRQSRKAPKCSTTIEKNPIGKEFQELLDACRKADSSNDMELLIKKRLIRYYEIVHPDYVKSKSFKKAVAAATAGIRAQPHLVFLKLVNIVEELKARRKSRSVAPPAEDSSEAANDNPDTCVPLAPEDFSTGNAKKDRQIRRLNYTLYVLHKRIHQMEEAEVDFNDEANSTYVLAERYKKHAFKVYEKLCDITGESKNAHRLIRKPIYFRDTQYPEFNHTLSQFLNRTNIFPNFRDVLRCLEHCNTRYGYGLRTERMNRVAHDAFIKVGKQLQKRRKTDLYETVMYHTGDEKDPAITDPKLREKLEENGKHYSKVNSIIDR</sequence>
<keyword evidence="8" id="KW-0143">Chaperone</keyword>
<feature type="compositionally biased region" description="Low complexity" evidence="10">
    <location>
        <begin position="25"/>
        <end position="40"/>
    </location>
</feature>
<dbReference type="PANTHER" id="PTHR12766">
    <property type="entry name" value="DEATH DOMAIN-ASSOCIATED PROTEIN 6 DAXX"/>
    <property type="match status" value="1"/>
</dbReference>
<evidence type="ECO:0000256" key="1">
    <source>
        <dbReference type="ARBA" id="ARBA00004123"/>
    </source>
</evidence>
<keyword evidence="13" id="KW-1185">Reference proteome</keyword>
<evidence type="ECO:0000256" key="7">
    <source>
        <dbReference type="ARBA" id="ARBA00023054"/>
    </source>
</evidence>
<reference evidence="12" key="2">
    <citation type="submission" date="2020-05" db="UniProtKB">
        <authorList>
            <consortium name="EnsemblMetazoa"/>
        </authorList>
    </citation>
    <scope>IDENTIFICATION</scope>
    <source>
        <strain evidence="12">Indian</strain>
    </source>
</reference>
<keyword evidence="5" id="KW-0963">Cytoplasm</keyword>
<feature type="region of interest" description="Disordered" evidence="10">
    <location>
        <begin position="110"/>
        <end position="197"/>
    </location>
</feature>
<evidence type="ECO:0000256" key="5">
    <source>
        <dbReference type="ARBA" id="ARBA00022490"/>
    </source>
</evidence>